<organism evidence="1 2">
    <name type="scientific">Phlebia brevispora</name>
    <dbReference type="NCBI Taxonomy" id="194682"/>
    <lineage>
        <taxon>Eukaryota</taxon>
        <taxon>Fungi</taxon>
        <taxon>Dikarya</taxon>
        <taxon>Basidiomycota</taxon>
        <taxon>Agaricomycotina</taxon>
        <taxon>Agaricomycetes</taxon>
        <taxon>Polyporales</taxon>
        <taxon>Meruliaceae</taxon>
        <taxon>Phlebia</taxon>
    </lineage>
</organism>
<accession>A0ACC1T554</accession>
<protein>
    <submittedName>
        <fullName evidence="1">Uncharacterized protein</fullName>
    </submittedName>
</protein>
<name>A0ACC1T554_9APHY</name>
<reference evidence="1" key="1">
    <citation type="submission" date="2022-07" db="EMBL/GenBank/DDBJ databases">
        <title>Genome Sequence of Phlebia brevispora.</title>
        <authorList>
            <person name="Buettner E."/>
        </authorList>
    </citation>
    <scope>NUCLEOTIDE SEQUENCE</scope>
    <source>
        <strain evidence="1">MPL23</strain>
    </source>
</reference>
<gene>
    <name evidence="1" type="ORF">NM688_g3742</name>
</gene>
<dbReference type="EMBL" id="JANHOG010000567">
    <property type="protein sequence ID" value="KAJ3553199.1"/>
    <property type="molecule type" value="Genomic_DNA"/>
</dbReference>
<dbReference type="Proteomes" id="UP001148662">
    <property type="component" value="Unassembled WGS sequence"/>
</dbReference>
<proteinExistence type="predicted"/>
<keyword evidence="2" id="KW-1185">Reference proteome</keyword>
<evidence type="ECO:0000313" key="2">
    <source>
        <dbReference type="Proteomes" id="UP001148662"/>
    </source>
</evidence>
<evidence type="ECO:0000313" key="1">
    <source>
        <dbReference type="EMBL" id="KAJ3553199.1"/>
    </source>
</evidence>
<comment type="caution">
    <text evidence="1">The sequence shown here is derived from an EMBL/GenBank/DDBJ whole genome shotgun (WGS) entry which is preliminary data.</text>
</comment>
<sequence>MEKSLRANGFYLDHDVKGLSMTMNATEVCGAGVAGNREVDRARSSTVIWAASHLLRGYDRHATTYCEIGRGGEYGLHAVHSTTKDQHLVKSETDKASYSHRPLESISGRRAATHLCHWRPAILRPIKAGQVATELPPIFTPPTLLHDISWTMTGLPYPCTKRVIDQLISSRDVQTLRSCSLVSRDWRTLVCPAIFSSLVFRNNDQLIAFCEFLRAGRGEEIRHLVQSLTIAGSVMSLVQVTRPGLAILIHLMPNITRIELDYVVWSLHDRNSILSFCTESLEFDTHVQRLTVTNIFGSIHDTRELCTLDAEGFSSLFSVFKQVDELRIRPQEYYTALLSQDPPGKVEKLRYFRPTVVPTLAIGATMVGANVLQWFYDFDMHTSLERVQIDLKSLHTARALGDFLSLRDSSISTVVLVSSADTWNIARVHPKQYSAGLRLYACKTLECLAMVIPIESDPDCTIFTGTVLSELLDTLSPRHNPDFTHLIISFIASTPVSEETAMQRLQDVPWARIEATLIRNFWGRLVVLIDTGERPISDRMYATIEQRLAALRMHGIGLSRYHNVPFC</sequence>